<feature type="region of interest" description="Disordered" evidence="1">
    <location>
        <begin position="54"/>
        <end position="92"/>
    </location>
</feature>
<keyword evidence="3" id="KW-1185">Reference proteome</keyword>
<dbReference type="EMBL" id="JAGDFM010000080">
    <property type="protein sequence ID" value="KAG7387369.1"/>
    <property type="molecule type" value="Genomic_DNA"/>
</dbReference>
<sequence>MRDELRPLLARAQEKHPSMSVGVSIVGCSEDKFSRISSLSLGCARSRRNLFKDISEETAGGDSDSNTSVFSGGGSEDESMSEGENDATMDEDQLSRVKQYLLLRQAIEV</sequence>
<evidence type="ECO:0000313" key="2">
    <source>
        <dbReference type="EMBL" id="KAG7387369.1"/>
    </source>
</evidence>
<evidence type="ECO:0000256" key="1">
    <source>
        <dbReference type="SAM" id="MobiDB-lite"/>
    </source>
</evidence>
<accession>A0A8T1W6A8</accession>
<feature type="compositionally biased region" description="Acidic residues" evidence="1">
    <location>
        <begin position="75"/>
        <end position="92"/>
    </location>
</feature>
<reference evidence="2" key="1">
    <citation type="submission" date="2021-02" db="EMBL/GenBank/DDBJ databases">
        <authorList>
            <person name="Palmer J.M."/>
        </authorList>
    </citation>
    <scope>NUCLEOTIDE SEQUENCE</scope>
    <source>
        <strain evidence="2">SCRP734</strain>
    </source>
</reference>
<name>A0A8T1W6A8_9STRA</name>
<comment type="caution">
    <text evidence="2">The sequence shown here is derived from an EMBL/GenBank/DDBJ whole genome shotgun (WGS) entry which is preliminary data.</text>
</comment>
<protein>
    <submittedName>
        <fullName evidence="2">Uncharacterized protein</fullName>
    </submittedName>
</protein>
<gene>
    <name evidence="2" type="ORF">PHYPSEUDO_014393</name>
</gene>
<proteinExistence type="predicted"/>
<evidence type="ECO:0000313" key="3">
    <source>
        <dbReference type="Proteomes" id="UP000694044"/>
    </source>
</evidence>
<organism evidence="2 3">
    <name type="scientific">Phytophthora pseudosyringae</name>
    <dbReference type="NCBI Taxonomy" id="221518"/>
    <lineage>
        <taxon>Eukaryota</taxon>
        <taxon>Sar</taxon>
        <taxon>Stramenopiles</taxon>
        <taxon>Oomycota</taxon>
        <taxon>Peronosporomycetes</taxon>
        <taxon>Peronosporales</taxon>
        <taxon>Peronosporaceae</taxon>
        <taxon>Phytophthora</taxon>
    </lineage>
</organism>
<dbReference type="Proteomes" id="UP000694044">
    <property type="component" value="Unassembled WGS sequence"/>
</dbReference>
<dbReference type="AlphaFoldDB" id="A0A8T1W6A8"/>
<dbReference type="PROSITE" id="PS51257">
    <property type="entry name" value="PROKAR_LIPOPROTEIN"/>
    <property type="match status" value="1"/>
</dbReference>